<feature type="region of interest" description="Disordered" evidence="1">
    <location>
        <begin position="78"/>
        <end position="118"/>
    </location>
</feature>
<gene>
    <name evidence="2" type="primary">OSJNBb0092G21.9</name>
</gene>
<dbReference type="Proteomes" id="UP000000763">
    <property type="component" value="Chromosome 5"/>
</dbReference>
<evidence type="ECO:0000256" key="1">
    <source>
        <dbReference type="SAM" id="MobiDB-lite"/>
    </source>
</evidence>
<organism evidence="2 3">
    <name type="scientific">Oryza sativa subsp. japonica</name>
    <name type="common">Rice</name>
    <dbReference type="NCBI Taxonomy" id="39947"/>
    <lineage>
        <taxon>Eukaryota</taxon>
        <taxon>Viridiplantae</taxon>
        <taxon>Streptophyta</taxon>
        <taxon>Embryophyta</taxon>
        <taxon>Tracheophyta</taxon>
        <taxon>Spermatophyta</taxon>
        <taxon>Magnoliopsida</taxon>
        <taxon>Liliopsida</taxon>
        <taxon>Poales</taxon>
        <taxon>Poaceae</taxon>
        <taxon>BOP clade</taxon>
        <taxon>Oryzoideae</taxon>
        <taxon>Oryzeae</taxon>
        <taxon>Oryzinae</taxon>
        <taxon>Oryza</taxon>
        <taxon>Oryza sativa</taxon>
    </lineage>
</organism>
<evidence type="ECO:0000313" key="3">
    <source>
        <dbReference type="Proteomes" id="UP000000763"/>
    </source>
</evidence>
<reference evidence="3" key="1">
    <citation type="journal article" date="2005" name="Nature">
        <title>The map-based sequence of the rice genome.</title>
        <authorList>
            <consortium name="International rice genome sequencing project (IRGSP)"/>
            <person name="Matsumoto T."/>
            <person name="Wu J."/>
            <person name="Kanamori H."/>
            <person name="Katayose Y."/>
            <person name="Fujisawa M."/>
            <person name="Namiki N."/>
            <person name="Mizuno H."/>
            <person name="Yamamoto K."/>
            <person name="Antonio B.A."/>
            <person name="Baba T."/>
            <person name="Sakata K."/>
            <person name="Nagamura Y."/>
            <person name="Aoki H."/>
            <person name="Arikawa K."/>
            <person name="Arita K."/>
            <person name="Bito T."/>
            <person name="Chiden Y."/>
            <person name="Fujitsuka N."/>
            <person name="Fukunaka R."/>
            <person name="Hamada M."/>
            <person name="Harada C."/>
            <person name="Hayashi A."/>
            <person name="Hijishita S."/>
            <person name="Honda M."/>
            <person name="Hosokawa S."/>
            <person name="Ichikawa Y."/>
            <person name="Idonuma A."/>
            <person name="Iijima M."/>
            <person name="Ikeda M."/>
            <person name="Ikeno M."/>
            <person name="Ito K."/>
            <person name="Ito S."/>
            <person name="Ito T."/>
            <person name="Ito Y."/>
            <person name="Ito Y."/>
            <person name="Iwabuchi A."/>
            <person name="Kamiya K."/>
            <person name="Karasawa W."/>
            <person name="Kurita K."/>
            <person name="Katagiri S."/>
            <person name="Kikuta A."/>
            <person name="Kobayashi H."/>
            <person name="Kobayashi N."/>
            <person name="Machita K."/>
            <person name="Maehara T."/>
            <person name="Masukawa M."/>
            <person name="Mizubayashi T."/>
            <person name="Mukai Y."/>
            <person name="Nagasaki H."/>
            <person name="Nagata Y."/>
            <person name="Naito S."/>
            <person name="Nakashima M."/>
            <person name="Nakama Y."/>
            <person name="Nakamichi Y."/>
            <person name="Nakamura M."/>
            <person name="Meguro A."/>
            <person name="Negishi M."/>
            <person name="Ohta I."/>
            <person name="Ohta T."/>
            <person name="Okamoto M."/>
            <person name="Ono N."/>
            <person name="Saji S."/>
            <person name="Sakaguchi M."/>
            <person name="Sakai K."/>
            <person name="Shibata M."/>
            <person name="Shimokawa T."/>
            <person name="Song J."/>
            <person name="Takazaki Y."/>
            <person name="Terasawa K."/>
            <person name="Tsugane M."/>
            <person name="Tsuji K."/>
            <person name="Ueda S."/>
            <person name="Waki K."/>
            <person name="Yamagata H."/>
            <person name="Yamamoto M."/>
            <person name="Yamamoto S."/>
            <person name="Yamane H."/>
            <person name="Yoshiki S."/>
            <person name="Yoshihara R."/>
            <person name="Yukawa K."/>
            <person name="Zhong H."/>
            <person name="Yano M."/>
            <person name="Yuan Q."/>
            <person name="Ouyang S."/>
            <person name="Liu J."/>
            <person name="Jones K.M."/>
            <person name="Gansberger K."/>
            <person name="Moffat K."/>
            <person name="Hill J."/>
            <person name="Bera J."/>
            <person name="Fadrosh D."/>
            <person name="Jin S."/>
            <person name="Johri S."/>
            <person name="Kim M."/>
            <person name="Overton L."/>
            <person name="Reardon M."/>
            <person name="Tsitrin T."/>
            <person name="Vuong H."/>
            <person name="Weaver B."/>
            <person name="Ciecko A."/>
            <person name="Tallon L."/>
            <person name="Jackson J."/>
            <person name="Pai G."/>
            <person name="Aken S.V."/>
            <person name="Utterback T."/>
            <person name="Reidmuller S."/>
            <person name="Feldblyum T."/>
            <person name="Hsiao J."/>
            <person name="Zismann V."/>
            <person name="Iobst S."/>
            <person name="de Vazeille A.R."/>
            <person name="Buell C.R."/>
            <person name="Ying K."/>
            <person name="Li Y."/>
            <person name="Lu T."/>
            <person name="Huang Y."/>
            <person name="Zhao Q."/>
            <person name="Feng Q."/>
            <person name="Zhang L."/>
            <person name="Zhu J."/>
            <person name="Weng Q."/>
            <person name="Mu J."/>
            <person name="Lu Y."/>
            <person name="Fan D."/>
            <person name="Liu Y."/>
            <person name="Guan J."/>
            <person name="Zhang Y."/>
            <person name="Yu S."/>
            <person name="Liu X."/>
            <person name="Zhang Y."/>
            <person name="Hong G."/>
            <person name="Han B."/>
            <person name="Choisne N."/>
            <person name="Demange N."/>
            <person name="Orjeda G."/>
            <person name="Samain S."/>
            <person name="Cattolico L."/>
            <person name="Pelletier E."/>
            <person name="Couloux A."/>
            <person name="Segurens B."/>
            <person name="Wincker P."/>
            <person name="D'Hont A."/>
            <person name="Scarpelli C."/>
            <person name="Weissenbach J."/>
            <person name="Salanoubat M."/>
            <person name="Quetier F."/>
            <person name="Yu Y."/>
            <person name="Kim H.R."/>
            <person name="Rambo T."/>
            <person name="Currie J."/>
            <person name="Collura K."/>
            <person name="Luo M."/>
            <person name="Yang T."/>
            <person name="Ammiraju J.S.S."/>
            <person name="Engler F."/>
            <person name="Soderlund C."/>
            <person name="Wing R.A."/>
            <person name="Palmer L.E."/>
            <person name="de la Bastide M."/>
            <person name="Spiegel L."/>
            <person name="Nascimento L."/>
            <person name="Zutavern T."/>
            <person name="O'Shaughnessy A."/>
            <person name="Dike S."/>
            <person name="Dedhia N."/>
            <person name="Preston R."/>
            <person name="Balija V."/>
            <person name="McCombie W.R."/>
            <person name="Chow T."/>
            <person name="Chen H."/>
            <person name="Chung M."/>
            <person name="Chen C."/>
            <person name="Shaw J."/>
            <person name="Wu H."/>
            <person name="Hsiao K."/>
            <person name="Chao Y."/>
            <person name="Chu M."/>
            <person name="Cheng C."/>
            <person name="Hour A."/>
            <person name="Lee P."/>
            <person name="Lin S."/>
            <person name="Lin Y."/>
            <person name="Liou J."/>
            <person name="Liu S."/>
            <person name="Hsing Y."/>
            <person name="Raghuvanshi S."/>
            <person name="Mohanty A."/>
            <person name="Bharti A.K."/>
            <person name="Gaur A."/>
            <person name="Gupta V."/>
            <person name="Kumar D."/>
            <person name="Ravi V."/>
            <person name="Vij S."/>
            <person name="Kapur A."/>
            <person name="Khurana P."/>
            <person name="Khurana P."/>
            <person name="Khurana J.P."/>
            <person name="Tyagi A.K."/>
            <person name="Gaikwad K."/>
            <person name="Singh A."/>
            <person name="Dalal V."/>
            <person name="Srivastava S."/>
            <person name="Dixit A."/>
            <person name="Pal A.K."/>
            <person name="Ghazi I.A."/>
            <person name="Yadav M."/>
            <person name="Pandit A."/>
            <person name="Bhargava A."/>
            <person name="Sureshbabu K."/>
            <person name="Batra K."/>
            <person name="Sharma T.R."/>
            <person name="Mohapatra T."/>
            <person name="Singh N.K."/>
            <person name="Messing J."/>
            <person name="Nelson A.B."/>
            <person name="Fuks G."/>
            <person name="Kavchok S."/>
            <person name="Keizer G."/>
            <person name="Linton E."/>
            <person name="Llaca V."/>
            <person name="Song R."/>
            <person name="Tanyolac B."/>
            <person name="Young S."/>
            <person name="Ho-Il K."/>
            <person name="Hahn J.H."/>
            <person name="Sangsakoo G."/>
            <person name="Vanavichit A."/>
            <person name="de Mattos Luiz.A.T."/>
            <person name="Zimmer P.D."/>
            <person name="Malone G."/>
            <person name="Dellagostin O."/>
            <person name="de Oliveira A.C."/>
            <person name="Bevan M."/>
            <person name="Bancroft I."/>
            <person name="Minx P."/>
            <person name="Cordum H."/>
            <person name="Wilson R."/>
            <person name="Cheng Z."/>
            <person name="Jin W."/>
            <person name="Jiang J."/>
            <person name="Leong S.A."/>
            <person name="Iwama H."/>
            <person name="Gojobori T."/>
            <person name="Itoh T."/>
            <person name="Niimura Y."/>
            <person name="Fujii Y."/>
            <person name="Habara T."/>
            <person name="Sakai H."/>
            <person name="Sato Y."/>
            <person name="Wilson G."/>
            <person name="Kumar K."/>
            <person name="McCouch S."/>
            <person name="Juretic N."/>
            <person name="Hoen D."/>
            <person name="Wright S."/>
            <person name="Bruskiewich R."/>
            <person name="Bureau T."/>
            <person name="Miyao A."/>
            <person name="Hirochika H."/>
            <person name="Nishikawa T."/>
            <person name="Kadowaki K."/>
            <person name="Sugiura M."/>
            <person name="Burr B."/>
            <person name="Sasaki T."/>
        </authorList>
    </citation>
    <scope>NUCLEOTIDE SEQUENCE [LARGE SCALE GENOMIC DNA]</scope>
    <source>
        <strain evidence="3">cv. Nipponbare</strain>
    </source>
</reference>
<feature type="compositionally biased region" description="Low complexity" evidence="1">
    <location>
        <begin position="300"/>
        <end position="312"/>
    </location>
</feature>
<dbReference type="AlphaFoldDB" id="Q75HV6"/>
<feature type="region of interest" description="Disordered" evidence="1">
    <location>
        <begin position="350"/>
        <end position="376"/>
    </location>
</feature>
<protein>
    <submittedName>
        <fullName evidence="2">Uncharacterized protein</fullName>
    </submittedName>
</protein>
<feature type="region of interest" description="Disordered" evidence="1">
    <location>
        <begin position="196"/>
        <end position="230"/>
    </location>
</feature>
<feature type="compositionally biased region" description="Low complexity" evidence="1">
    <location>
        <begin position="86"/>
        <end position="97"/>
    </location>
</feature>
<sequence>MMNSELGWCGAPPAHAEQVAGRQAVHSSHRTGGSGQLQRLVAVVGWASTTRSAARARSYPETRRRDWMDERNILGRARAAGRGRGRSTSSYSRSVGGRLRRRLGSAVSSRSSLERENGSPVVRADRDVAFWTGARELGLVLRVCGDPWRCHGVAVARSGRLIRGRRGLARLGPGAHGLCCVRRALRGLASAGRDVRFSPSPANKRGGVVRGGARRAAPPRFPTVPPPLPASRAAVSHRQLRRLPAPAPDAQRCTVTLAIGPGGREAYMVARTRAAGGAGEEEARVGEAVGETTGKRRKAVGAAAMASSASGGWPPTSPHHQRLPHRADSSPTSCAAASPWPYDAAVTLAIGQGSGRGSRRRGGTGRWDGGGDGREE</sequence>
<feature type="compositionally biased region" description="Pro residues" evidence="1">
    <location>
        <begin position="219"/>
        <end position="229"/>
    </location>
</feature>
<accession>Q75HV6</accession>
<name>Q75HV6_ORYSJ</name>
<dbReference type="EMBL" id="AC134932">
    <property type="protein sequence ID" value="AAT07642.1"/>
    <property type="molecule type" value="Genomic_DNA"/>
</dbReference>
<evidence type="ECO:0000313" key="2">
    <source>
        <dbReference type="EMBL" id="AAT07642.1"/>
    </source>
</evidence>
<proteinExistence type="predicted"/>
<feature type="region of interest" description="Disordered" evidence="1">
    <location>
        <begin position="274"/>
        <end position="338"/>
    </location>
</feature>
<reference evidence="3" key="2">
    <citation type="journal article" date="2008" name="Nucleic Acids Res.">
        <title>The rice annotation project database (RAP-DB): 2008 update.</title>
        <authorList>
            <consortium name="The rice annotation project (RAP)"/>
        </authorList>
    </citation>
    <scope>GENOME REANNOTATION</scope>
    <source>
        <strain evidence="3">cv. Nipponbare</strain>
    </source>
</reference>